<proteinExistence type="predicted"/>
<dbReference type="AlphaFoldDB" id="A0A816QN07"/>
<evidence type="ECO:0000313" key="1">
    <source>
        <dbReference type="EMBL" id="CAF2062415.1"/>
    </source>
</evidence>
<sequence length="71" mass="8122">MGNRRAAEFEVELRAYDPEHKCWGVVKGLDDFFAEMRRAKSLGEICCAEISLERGKGGQIWGKVDQWCTDQ</sequence>
<dbReference type="Proteomes" id="UP001295469">
    <property type="component" value="Chromosome C06"/>
</dbReference>
<name>A0A816QN07_BRANA</name>
<dbReference type="EMBL" id="HG994370">
    <property type="protein sequence ID" value="CAF2062415.1"/>
    <property type="molecule type" value="Genomic_DNA"/>
</dbReference>
<organism evidence="1">
    <name type="scientific">Brassica napus</name>
    <name type="common">Rape</name>
    <dbReference type="NCBI Taxonomy" id="3708"/>
    <lineage>
        <taxon>Eukaryota</taxon>
        <taxon>Viridiplantae</taxon>
        <taxon>Streptophyta</taxon>
        <taxon>Embryophyta</taxon>
        <taxon>Tracheophyta</taxon>
        <taxon>Spermatophyta</taxon>
        <taxon>Magnoliopsida</taxon>
        <taxon>eudicotyledons</taxon>
        <taxon>Gunneridae</taxon>
        <taxon>Pentapetalae</taxon>
        <taxon>rosids</taxon>
        <taxon>malvids</taxon>
        <taxon>Brassicales</taxon>
        <taxon>Brassicaceae</taxon>
        <taxon>Brassiceae</taxon>
        <taxon>Brassica</taxon>
    </lineage>
</organism>
<gene>
    <name evidence="1" type="ORF">DARMORV10_C06P38640.1</name>
</gene>
<accession>A0A816QN07</accession>
<reference evidence="1" key="1">
    <citation type="submission" date="2021-01" db="EMBL/GenBank/DDBJ databases">
        <authorList>
            <consortium name="Genoscope - CEA"/>
            <person name="William W."/>
        </authorList>
    </citation>
    <scope>NUCLEOTIDE SEQUENCE</scope>
</reference>
<protein>
    <submittedName>
        <fullName evidence="1">(rape) hypothetical protein</fullName>
    </submittedName>
</protein>